<keyword evidence="2" id="KW-1133">Transmembrane helix</keyword>
<dbReference type="PANTHER" id="PTHR12289:SF41">
    <property type="entry name" value="FAILED AXON CONNECTIONS-RELATED"/>
    <property type="match status" value="1"/>
</dbReference>
<dbReference type="PANTHER" id="PTHR12289">
    <property type="entry name" value="METAXIN RELATED"/>
    <property type="match status" value="1"/>
</dbReference>
<comment type="similarity">
    <text evidence="1">Belongs to the FAX family.</text>
</comment>
<evidence type="ECO:0000256" key="1">
    <source>
        <dbReference type="ARBA" id="ARBA00006475"/>
    </source>
</evidence>
<dbReference type="Gene3D" id="1.20.1050.10">
    <property type="match status" value="1"/>
</dbReference>
<feature type="domain" description="Metaxin glutathione S-transferase" evidence="3">
    <location>
        <begin position="219"/>
        <end position="281"/>
    </location>
</feature>
<dbReference type="InterPro" id="IPR026928">
    <property type="entry name" value="FAX/IsoI-like"/>
</dbReference>
<dbReference type="InterPro" id="IPR050931">
    <property type="entry name" value="Mito_Protein_Transport_Metaxin"/>
</dbReference>
<evidence type="ECO:0000313" key="5">
    <source>
        <dbReference type="EMBL" id="ROT81812.1"/>
    </source>
</evidence>
<dbReference type="Proteomes" id="UP000283509">
    <property type="component" value="Unassembled WGS sequence"/>
</dbReference>
<feature type="domain" description="Thioredoxin-like fold" evidence="4">
    <location>
        <begin position="77"/>
        <end position="170"/>
    </location>
</feature>
<dbReference type="Pfam" id="PF17172">
    <property type="entry name" value="GST_N_4"/>
    <property type="match status" value="1"/>
</dbReference>
<dbReference type="SUPFAM" id="SSF47616">
    <property type="entry name" value="GST C-terminal domain-like"/>
    <property type="match status" value="1"/>
</dbReference>
<reference evidence="5 6" key="1">
    <citation type="submission" date="2018-04" db="EMBL/GenBank/DDBJ databases">
        <authorList>
            <person name="Zhang X."/>
            <person name="Yuan J."/>
            <person name="Li F."/>
            <person name="Xiang J."/>
        </authorList>
    </citation>
    <scope>NUCLEOTIDE SEQUENCE [LARGE SCALE GENOMIC DNA]</scope>
    <source>
        <tissue evidence="5">Muscle</tissue>
    </source>
</reference>
<proteinExistence type="inferred from homology"/>
<feature type="transmembrane region" description="Helical" evidence="2">
    <location>
        <begin position="25"/>
        <end position="44"/>
    </location>
</feature>
<protein>
    <submittedName>
        <fullName evidence="5">GST-N-Metaxin-like protein</fullName>
    </submittedName>
</protein>
<name>A0A3R7NAH5_PENVA</name>
<keyword evidence="2" id="KW-0472">Membrane</keyword>
<dbReference type="GO" id="GO:0005737">
    <property type="term" value="C:cytoplasm"/>
    <property type="evidence" value="ECO:0007669"/>
    <property type="project" value="TreeGrafter"/>
</dbReference>
<dbReference type="SFLD" id="SFLDS00019">
    <property type="entry name" value="Glutathione_Transferase_(cytos"/>
    <property type="match status" value="1"/>
</dbReference>
<dbReference type="CDD" id="cd03193">
    <property type="entry name" value="GST_C_Metaxin"/>
    <property type="match status" value="1"/>
</dbReference>
<dbReference type="Pfam" id="PF17171">
    <property type="entry name" value="GST_C_6"/>
    <property type="match status" value="1"/>
</dbReference>
<dbReference type="SFLD" id="SFLDG01180">
    <property type="entry name" value="SUF1"/>
    <property type="match status" value="1"/>
</dbReference>
<dbReference type="SUPFAM" id="SSF52833">
    <property type="entry name" value="Thioredoxin-like"/>
    <property type="match status" value="1"/>
</dbReference>
<dbReference type="AlphaFoldDB" id="A0A3R7NAH5"/>
<dbReference type="InterPro" id="IPR033468">
    <property type="entry name" value="Metaxin_GST"/>
</dbReference>
<accession>A0A3R7NAH5</accession>
<reference evidence="5 6" key="2">
    <citation type="submission" date="2019-01" db="EMBL/GenBank/DDBJ databases">
        <title>The decoding of complex shrimp genome reveals the adaptation for benthos swimmer, frequently molting mechanism and breeding impact on genome.</title>
        <authorList>
            <person name="Sun Y."/>
            <person name="Gao Y."/>
            <person name="Yu Y."/>
        </authorList>
    </citation>
    <scope>NUCLEOTIDE SEQUENCE [LARGE SCALE GENOMIC DNA]</scope>
    <source>
        <tissue evidence="5">Muscle</tissue>
    </source>
</reference>
<keyword evidence="6" id="KW-1185">Reference proteome</keyword>
<dbReference type="InterPro" id="IPR040079">
    <property type="entry name" value="Glutathione_S-Trfase"/>
</dbReference>
<evidence type="ECO:0000259" key="3">
    <source>
        <dbReference type="Pfam" id="PF17171"/>
    </source>
</evidence>
<evidence type="ECO:0000259" key="4">
    <source>
        <dbReference type="Pfam" id="PF17172"/>
    </source>
</evidence>
<dbReference type="InterPro" id="IPR036282">
    <property type="entry name" value="Glutathione-S-Trfase_C_sf"/>
</dbReference>
<organism evidence="5 6">
    <name type="scientific">Penaeus vannamei</name>
    <name type="common">Whiteleg shrimp</name>
    <name type="synonym">Litopenaeus vannamei</name>
    <dbReference type="NCBI Taxonomy" id="6689"/>
    <lineage>
        <taxon>Eukaryota</taxon>
        <taxon>Metazoa</taxon>
        <taxon>Ecdysozoa</taxon>
        <taxon>Arthropoda</taxon>
        <taxon>Crustacea</taxon>
        <taxon>Multicrustacea</taxon>
        <taxon>Malacostraca</taxon>
        <taxon>Eumalacostraca</taxon>
        <taxon>Eucarida</taxon>
        <taxon>Decapoda</taxon>
        <taxon>Dendrobranchiata</taxon>
        <taxon>Penaeoidea</taxon>
        <taxon>Penaeidae</taxon>
        <taxon>Penaeus</taxon>
    </lineage>
</organism>
<comment type="caution">
    <text evidence="5">The sequence shown here is derived from an EMBL/GenBank/DDBJ whole genome shotgun (WGS) entry which is preliminary data.</text>
</comment>
<dbReference type="InterPro" id="IPR036249">
    <property type="entry name" value="Thioredoxin-like_sf"/>
</dbReference>
<evidence type="ECO:0000256" key="2">
    <source>
        <dbReference type="SAM" id="Phobius"/>
    </source>
</evidence>
<dbReference type="OrthoDB" id="5809458at2759"/>
<dbReference type="EMBL" id="QCYY01000915">
    <property type="protein sequence ID" value="ROT81812.1"/>
    <property type="molecule type" value="Genomic_DNA"/>
</dbReference>
<sequence length="299" mass="34396">MSVGAIGDFQACQRRPSHGFENGRVATAAVVLLAFGVISVKRYVAKKNRRRRWAAVGKDVVVVHGLGKGRRTPNLSPFVLTLETYLRLAKIPYQMDYEEPFGPKGQSPWITLNGQEMGDSQLIIQMLGRRFGKDFTASLTKEQKGAARAFHMMVTEHLAWGFRLWRWVENKGRLMLQEMDRVPFIVRLLMPLKRRQIFKSLYFQGIGRHSAEEVHDIIERDLAAISFYLGDKPFLMGSDLCEVDCALFGSLAQIMWNYSGSPYETMVKVKYPNLKEYVLRVKETLWPDWDQCLKRPKMS</sequence>
<evidence type="ECO:0000313" key="6">
    <source>
        <dbReference type="Proteomes" id="UP000283509"/>
    </source>
</evidence>
<gene>
    <name evidence="5" type="ORF">C7M84_025039</name>
</gene>
<keyword evidence="2" id="KW-0812">Transmembrane</keyword>
<dbReference type="InterPro" id="IPR012336">
    <property type="entry name" value="Thioredoxin-like_fold"/>
</dbReference>
<dbReference type="SFLD" id="SFLDG01200">
    <property type="entry name" value="SUF1.1"/>
    <property type="match status" value="1"/>
</dbReference>